<name>A0A1V4EVU2_9BACL</name>
<evidence type="ECO:0000313" key="2">
    <source>
        <dbReference type="EMBL" id="OPG17063.1"/>
    </source>
</evidence>
<reference evidence="2 3" key="1">
    <citation type="submission" date="2017-02" db="EMBL/GenBank/DDBJ databases">
        <title>Draft genome of Acidibacillus ferrooxidans Huett2.</title>
        <authorList>
            <person name="Schopf S."/>
        </authorList>
    </citation>
    <scope>NUCLEOTIDE SEQUENCE [LARGE SCALE GENOMIC DNA]</scope>
    <source>
        <strain evidence="2 3">Huett2</strain>
    </source>
</reference>
<keyword evidence="3" id="KW-1185">Reference proteome</keyword>
<dbReference type="InterPro" id="IPR029058">
    <property type="entry name" value="AB_hydrolase_fold"/>
</dbReference>
<dbReference type="Pfam" id="PF20434">
    <property type="entry name" value="BD-FAE"/>
    <property type="match status" value="1"/>
</dbReference>
<feature type="domain" description="BD-FAE-like" evidence="1">
    <location>
        <begin position="6"/>
        <end position="80"/>
    </location>
</feature>
<evidence type="ECO:0000259" key="1">
    <source>
        <dbReference type="Pfam" id="PF20434"/>
    </source>
</evidence>
<dbReference type="RefSeq" id="WP_079289949.1">
    <property type="nucleotide sequence ID" value="NZ_MWPS01000008.1"/>
</dbReference>
<dbReference type="SUPFAM" id="SSF53474">
    <property type="entry name" value="alpha/beta-Hydrolases"/>
    <property type="match status" value="1"/>
</dbReference>
<comment type="caution">
    <text evidence="2">The sequence shown here is derived from an EMBL/GenBank/DDBJ whole genome shotgun (WGS) entry which is preliminary data.</text>
</comment>
<dbReference type="Proteomes" id="UP000190229">
    <property type="component" value="Unassembled WGS sequence"/>
</dbReference>
<dbReference type="AlphaFoldDB" id="A0A1V4EVU2"/>
<organism evidence="2 3">
    <name type="scientific">Ferroacidibacillus organovorans</name>
    <dbReference type="NCBI Taxonomy" id="1765683"/>
    <lineage>
        <taxon>Bacteria</taxon>
        <taxon>Bacillati</taxon>
        <taxon>Bacillota</taxon>
        <taxon>Bacilli</taxon>
        <taxon>Bacillales</taxon>
        <taxon>Alicyclobacillaceae</taxon>
        <taxon>Ferroacidibacillus</taxon>
    </lineage>
</organism>
<evidence type="ECO:0000313" key="3">
    <source>
        <dbReference type="Proteomes" id="UP000190229"/>
    </source>
</evidence>
<accession>A0A1V4EVU2</accession>
<protein>
    <recommendedName>
        <fullName evidence="1">BD-FAE-like domain-containing protein</fullName>
    </recommendedName>
</protein>
<dbReference type="EMBL" id="MWPS01000008">
    <property type="protein sequence ID" value="OPG17063.1"/>
    <property type="molecule type" value="Genomic_DNA"/>
</dbReference>
<sequence length="82" mass="9209">MALRKGIDIKAAAVISGLADFLDGYNKRNDMKPICERIVGHPDTHKNEYIARSATYWADEINVPILIIHGAKDKHVPVEQVR</sequence>
<dbReference type="InterPro" id="IPR049492">
    <property type="entry name" value="BD-FAE-like_dom"/>
</dbReference>
<proteinExistence type="predicted"/>
<gene>
    <name evidence="2" type="ORF">B2M26_03425</name>
</gene>
<dbReference type="Gene3D" id="3.40.50.1820">
    <property type="entry name" value="alpha/beta hydrolase"/>
    <property type="match status" value="1"/>
</dbReference>